<evidence type="ECO:0000313" key="1">
    <source>
        <dbReference type="EMBL" id="ADE75985.1"/>
    </source>
</evidence>
<accession>D5A8W6</accession>
<sequence length="55" mass="6501">MLFGLGGLKWRYPDSKSSNGHTKEILMNEHNICIVYLSFKHINSQWFDSECLKFH</sequence>
<proteinExistence type="evidence at transcript level"/>
<dbReference type="EMBL" id="BT122614">
    <property type="protein sequence ID" value="ADE75985.1"/>
    <property type="molecule type" value="mRNA"/>
</dbReference>
<dbReference type="AlphaFoldDB" id="D5A8W6"/>
<name>D5A8W6_PICSI</name>
<protein>
    <submittedName>
        <fullName evidence="1">Uncharacterized protein</fullName>
    </submittedName>
</protein>
<organism evidence="1">
    <name type="scientific">Picea sitchensis</name>
    <name type="common">Sitka spruce</name>
    <name type="synonym">Pinus sitchensis</name>
    <dbReference type="NCBI Taxonomy" id="3332"/>
    <lineage>
        <taxon>Eukaryota</taxon>
        <taxon>Viridiplantae</taxon>
        <taxon>Streptophyta</taxon>
        <taxon>Embryophyta</taxon>
        <taxon>Tracheophyta</taxon>
        <taxon>Spermatophyta</taxon>
        <taxon>Pinopsida</taxon>
        <taxon>Pinidae</taxon>
        <taxon>Conifers I</taxon>
        <taxon>Pinales</taxon>
        <taxon>Pinaceae</taxon>
        <taxon>Picea</taxon>
    </lineage>
</organism>
<reference evidence="1" key="1">
    <citation type="submission" date="2010-04" db="EMBL/GenBank/DDBJ databases">
        <authorList>
            <person name="Reid K.E."/>
            <person name="Liao N."/>
            <person name="Chan S."/>
            <person name="Docking R."/>
            <person name="Taylor G."/>
            <person name="Moore R."/>
            <person name="Mayo M."/>
            <person name="Munro S."/>
            <person name="King J."/>
            <person name="Yanchuk A."/>
            <person name="Holt R."/>
            <person name="Jones S."/>
            <person name="Marra M."/>
            <person name="Ritland C.E."/>
            <person name="Ritland K."/>
            <person name="Bohlmann J."/>
        </authorList>
    </citation>
    <scope>NUCLEOTIDE SEQUENCE</scope>
    <source>
        <tissue evidence="1">Buds collected with no treatment. Collection October 2007</tissue>
    </source>
</reference>